<feature type="coiled-coil region" evidence="2">
    <location>
        <begin position="594"/>
        <end position="647"/>
    </location>
</feature>
<name>A0A8X7US76_BRACI</name>
<dbReference type="PROSITE" id="PS50144">
    <property type="entry name" value="MATH"/>
    <property type="match status" value="2"/>
</dbReference>
<organism evidence="4 5">
    <name type="scientific">Brassica carinata</name>
    <name type="common">Ethiopian mustard</name>
    <name type="synonym">Abyssinian cabbage</name>
    <dbReference type="NCBI Taxonomy" id="52824"/>
    <lineage>
        <taxon>Eukaryota</taxon>
        <taxon>Viridiplantae</taxon>
        <taxon>Streptophyta</taxon>
        <taxon>Embryophyta</taxon>
        <taxon>Tracheophyta</taxon>
        <taxon>Spermatophyta</taxon>
        <taxon>Magnoliopsida</taxon>
        <taxon>eudicotyledons</taxon>
        <taxon>Gunneridae</taxon>
        <taxon>Pentapetalae</taxon>
        <taxon>rosids</taxon>
        <taxon>malvids</taxon>
        <taxon>Brassicales</taxon>
        <taxon>Brassicaceae</taxon>
        <taxon>Brassiceae</taxon>
        <taxon>Brassica</taxon>
    </lineage>
</organism>
<dbReference type="PANTHER" id="PTHR46236">
    <property type="entry name" value="TRAF-LIKE SUPERFAMILY PROTEIN"/>
    <property type="match status" value="1"/>
</dbReference>
<gene>
    <name evidence="4" type="ORF">Bca52824_049899</name>
</gene>
<protein>
    <recommendedName>
        <fullName evidence="3">MATH domain-containing protein</fullName>
    </recommendedName>
</protein>
<proteinExistence type="predicted"/>
<dbReference type="Proteomes" id="UP000886595">
    <property type="component" value="Unassembled WGS sequence"/>
</dbReference>
<dbReference type="SMART" id="SM00061">
    <property type="entry name" value="MATH"/>
    <property type="match status" value="2"/>
</dbReference>
<dbReference type="Pfam" id="PF22486">
    <property type="entry name" value="MATH_2"/>
    <property type="match status" value="2"/>
</dbReference>
<keyword evidence="5" id="KW-1185">Reference proteome</keyword>
<dbReference type="OrthoDB" id="192247at2759"/>
<accession>A0A8X7US76</accession>
<dbReference type="SUPFAM" id="SSF49599">
    <property type="entry name" value="TRAF domain-like"/>
    <property type="match status" value="2"/>
</dbReference>
<evidence type="ECO:0000313" key="5">
    <source>
        <dbReference type="Proteomes" id="UP000886595"/>
    </source>
</evidence>
<sequence>MWNQRPSFRFEIDNFSEKKALISSKTFVSGGCEWYFQINPKGHRISDGHLPLYLYVANSTTLRTGWKRNANYYFVLLNQSDKELHRSPISLSSNLFCAKTPAWGFAKTIPVSKFQEKGVLEKDRLIIEVHIKVIEAFDGEGGDVSNNKKKTIDINGFQVFASQVTKVGKIFTEHQDIALDFKPTKQEVKTAYMNVLLRVIKTLNKPPKSLSETRLNKASSELSELMDPKLDELEGKKTDDAIIFEQIEDRVMGIEFKLDSLNTKLEEISKEKKKADDADGSLVQQLEESVKNIELMVSHLKVELDKKKNISSDDGFLLGKVWIDMSNRKPSFRFEIDNFSEKKAHIISSNTFKSGGCEWFLAVYPKGDRLADGHLSLYLQVANDRTLQPGWKRSINFYFVLLNQSGKELYKTGLGQNSFCAENPAWGFQKALPLSKFQEEGFLEKDKLIIEVYINGGEVEDHLELKLDEVNESRTQQVEERVKKLELKLHQASFSKSLSDDANEYRAQQVEERVTNLELMEVGFKLASLNTKLDEFSLERKKTDEKRGKNLALMELRLNTKLGDLERKTSYDTSVFDSRIEQMEKYGMDLRFNLECLITKLEDISNERKKADDVDGGYLVQKHEESIKNIEMMISHLKVELDKKKDKTSDDGFLLVD</sequence>
<comment type="caution">
    <text evidence="4">The sequence shown here is derived from an EMBL/GenBank/DDBJ whole genome shotgun (WGS) entry which is preliminary data.</text>
</comment>
<evidence type="ECO:0000313" key="4">
    <source>
        <dbReference type="EMBL" id="KAG2290295.1"/>
    </source>
</evidence>
<dbReference type="EMBL" id="JAAMPC010000010">
    <property type="protein sequence ID" value="KAG2290295.1"/>
    <property type="molecule type" value="Genomic_DNA"/>
</dbReference>
<dbReference type="AlphaFoldDB" id="A0A8X7US76"/>
<evidence type="ECO:0000256" key="2">
    <source>
        <dbReference type="SAM" id="Coils"/>
    </source>
</evidence>
<evidence type="ECO:0000256" key="1">
    <source>
        <dbReference type="ARBA" id="ARBA00023054"/>
    </source>
</evidence>
<feature type="domain" description="MATH" evidence="3">
    <location>
        <begin position="329"/>
        <end position="454"/>
    </location>
</feature>
<feature type="coiled-coil region" evidence="2">
    <location>
        <begin position="258"/>
        <end position="303"/>
    </location>
</feature>
<evidence type="ECO:0000259" key="3">
    <source>
        <dbReference type="PROSITE" id="PS50144"/>
    </source>
</evidence>
<dbReference type="CDD" id="cd00121">
    <property type="entry name" value="MATH"/>
    <property type="match status" value="2"/>
</dbReference>
<keyword evidence="1 2" id="KW-0175">Coiled coil</keyword>
<dbReference type="InterPro" id="IPR008974">
    <property type="entry name" value="TRAF-like"/>
</dbReference>
<feature type="domain" description="MATH" evidence="3">
    <location>
        <begin position="5"/>
        <end position="131"/>
    </location>
</feature>
<dbReference type="PANTHER" id="PTHR46236:SF12">
    <property type="entry name" value="MATH DOMAIN-CONTAINING PROTEIN"/>
    <property type="match status" value="1"/>
</dbReference>
<dbReference type="Gene3D" id="2.60.210.10">
    <property type="entry name" value="Apoptosis, Tumor Necrosis Factor Receptor Associated Protein 2, Chain A"/>
    <property type="match status" value="2"/>
</dbReference>
<dbReference type="InterPro" id="IPR002083">
    <property type="entry name" value="MATH/TRAF_dom"/>
</dbReference>
<reference evidence="4 5" key="1">
    <citation type="submission" date="2020-02" db="EMBL/GenBank/DDBJ databases">
        <authorList>
            <person name="Ma Q."/>
            <person name="Huang Y."/>
            <person name="Song X."/>
            <person name="Pei D."/>
        </authorList>
    </citation>
    <scope>NUCLEOTIDE SEQUENCE [LARGE SCALE GENOMIC DNA]</scope>
    <source>
        <strain evidence="4">Sxm20200214</strain>
        <tissue evidence="4">Leaf</tissue>
    </source>
</reference>
<dbReference type="InterPro" id="IPR050804">
    <property type="entry name" value="MCC"/>
</dbReference>